<feature type="compositionally biased region" description="Basic and acidic residues" evidence="1">
    <location>
        <begin position="363"/>
        <end position="379"/>
    </location>
</feature>
<proteinExistence type="predicted"/>
<evidence type="ECO:0000313" key="2">
    <source>
        <dbReference type="EMBL" id="CAI2371643.1"/>
    </source>
</evidence>
<dbReference type="Proteomes" id="UP001295684">
    <property type="component" value="Unassembled WGS sequence"/>
</dbReference>
<keyword evidence="3" id="KW-1185">Reference proteome</keyword>
<evidence type="ECO:0000313" key="3">
    <source>
        <dbReference type="Proteomes" id="UP001295684"/>
    </source>
</evidence>
<name>A0AAD1UQ72_EUPCR</name>
<dbReference type="EMBL" id="CAMPGE010012890">
    <property type="protein sequence ID" value="CAI2371643.1"/>
    <property type="molecule type" value="Genomic_DNA"/>
</dbReference>
<feature type="compositionally biased region" description="Basic and acidic residues" evidence="1">
    <location>
        <begin position="14"/>
        <end position="24"/>
    </location>
</feature>
<feature type="region of interest" description="Disordered" evidence="1">
    <location>
        <begin position="1"/>
        <end position="96"/>
    </location>
</feature>
<evidence type="ECO:0000256" key="1">
    <source>
        <dbReference type="SAM" id="MobiDB-lite"/>
    </source>
</evidence>
<feature type="compositionally biased region" description="Acidic residues" evidence="1">
    <location>
        <begin position="82"/>
        <end position="92"/>
    </location>
</feature>
<sequence length="394" mass="45849">MSSEQTELATVNGNKKDCEKHAEGTENIQLETSEQEKQTESELPADGQLEEASDVSMDAVSKDDEDDEAIIQTSDKNQQEVSEGESSDEADSDTEKRPVFADLTDKIGPLFSSTPVPDKNLEECTEIVKKIAERYFKVKNYKHSRDLFITLKYVLEIALIIPEYYVSTYLLALDPFKWIAHFSDVNEFPSLFYEYKLFEMDIRGYKRFNQEMLDDVWGYMYDKCRGYGIMLDEVFQANQIDKIDREDMAEMIRSVPESALLRQGFEYNSKSEENMNKIKRIERSLKEVRKYPFRTGLDDILTMDQEIRDLVDEHLKGLDLQTKCLVSLDLLYSFFIKFDEIIDDTYDLFENFKRISKEEFLLPEEPEGKEAKTDQKESESENCMTDTAEPKVSD</sequence>
<gene>
    <name evidence="2" type="ORF">ECRASSUSDP1_LOCUS12968</name>
</gene>
<reference evidence="2" key="1">
    <citation type="submission" date="2023-07" db="EMBL/GenBank/DDBJ databases">
        <authorList>
            <consortium name="AG Swart"/>
            <person name="Singh M."/>
            <person name="Singh A."/>
            <person name="Seah K."/>
            <person name="Emmerich C."/>
        </authorList>
    </citation>
    <scope>NUCLEOTIDE SEQUENCE</scope>
    <source>
        <strain evidence="2">DP1</strain>
    </source>
</reference>
<dbReference type="AlphaFoldDB" id="A0AAD1UQ72"/>
<protein>
    <submittedName>
        <fullName evidence="2">Uncharacterized protein</fullName>
    </submittedName>
</protein>
<feature type="compositionally biased region" description="Polar residues" evidence="1">
    <location>
        <begin position="1"/>
        <end position="13"/>
    </location>
</feature>
<feature type="region of interest" description="Disordered" evidence="1">
    <location>
        <begin position="363"/>
        <end position="394"/>
    </location>
</feature>
<accession>A0AAD1UQ72</accession>
<organism evidence="2 3">
    <name type="scientific">Euplotes crassus</name>
    <dbReference type="NCBI Taxonomy" id="5936"/>
    <lineage>
        <taxon>Eukaryota</taxon>
        <taxon>Sar</taxon>
        <taxon>Alveolata</taxon>
        <taxon>Ciliophora</taxon>
        <taxon>Intramacronucleata</taxon>
        <taxon>Spirotrichea</taxon>
        <taxon>Hypotrichia</taxon>
        <taxon>Euplotida</taxon>
        <taxon>Euplotidae</taxon>
        <taxon>Moneuplotes</taxon>
    </lineage>
</organism>
<comment type="caution">
    <text evidence="2">The sequence shown here is derived from an EMBL/GenBank/DDBJ whole genome shotgun (WGS) entry which is preliminary data.</text>
</comment>